<dbReference type="GO" id="GO:0016020">
    <property type="term" value="C:membrane"/>
    <property type="evidence" value="ECO:0007669"/>
    <property type="project" value="UniProtKB-SubCell"/>
</dbReference>
<protein>
    <recommendedName>
        <fullName evidence="10">ABC-2 type transporter domain-containing protein</fullName>
    </recommendedName>
</protein>
<feature type="domain" description="Plant PDR ABC transporter associated" evidence="7">
    <location>
        <begin position="221"/>
        <end position="283"/>
    </location>
</feature>
<sequence>MEIKILVELSRREKEENIKPDADIDIYMKLSIMAMITMTLFLRTEMHHDSVADGVVYTGALFFSLVAVMFNGMADLSMTVTRLPVFYKQRNLLFFPPWAYAIPTWILKIPITCVEVAVWVFTTYYVIGYDPNVGRLFKQFFLLFLINQMASGMFRFIAGVGRTMTIANTIGSFALLVLFALGGFVLSREDIKKWWIWGYWTSPLMYGQNAIVVNEFLGKSWRHVLPNSTEPLGVAVLKSRGFFTEPYWYWIGAGVLAGYMLIFNIFFTLALTYLKPIGKPQAVELEDLTSTPQISRGNTSNIRRIPVWWRWYYWACPMAWTLYGLATSQFGDIQDKLETGETVEEFMRQYFGFKQEFIGVVAAVVVGFTLLFALIFALSIKKLSFQRR</sequence>
<proteinExistence type="predicted"/>
<dbReference type="GO" id="GO:0140359">
    <property type="term" value="F:ABC-type transporter activity"/>
    <property type="evidence" value="ECO:0007669"/>
    <property type="project" value="InterPro"/>
</dbReference>
<evidence type="ECO:0000313" key="9">
    <source>
        <dbReference type="Proteomes" id="UP000290289"/>
    </source>
</evidence>
<name>A0A498JYC0_MALDO</name>
<keyword evidence="3 5" id="KW-1133">Transmembrane helix</keyword>
<dbReference type="EMBL" id="RDQH01000331">
    <property type="protein sequence ID" value="RXH98171.1"/>
    <property type="molecule type" value="Genomic_DNA"/>
</dbReference>
<evidence type="ECO:0000259" key="6">
    <source>
        <dbReference type="Pfam" id="PF01061"/>
    </source>
</evidence>
<feature type="transmembrane region" description="Helical" evidence="5">
    <location>
        <begin position="247"/>
        <end position="274"/>
    </location>
</feature>
<keyword evidence="4 5" id="KW-0472">Membrane</keyword>
<accession>A0A498JYC0</accession>
<gene>
    <name evidence="8" type="ORF">DVH24_010496</name>
</gene>
<feature type="transmembrane region" description="Helical" evidence="5">
    <location>
        <begin position="26"/>
        <end position="42"/>
    </location>
</feature>
<evidence type="ECO:0000256" key="3">
    <source>
        <dbReference type="ARBA" id="ARBA00022989"/>
    </source>
</evidence>
<feature type="transmembrane region" description="Helical" evidence="5">
    <location>
        <begin position="357"/>
        <end position="380"/>
    </location>
</feature>
<feature type="transmembrane region" description="Helical" evidence="5">
    <location>
        <begin position="139"/>
        <end position="158"/>
    </location>
</feature>
<keyword evidence="9" id="KW-1185">Reference proteome</keyword>
<dbReference type="AlphaFoldDB" id="A0A498JYC0"/>
<feature type="domain" description="ABC-2 type transporter transmembrane" evidence="6">
    <location>
        <begin position="31"/>
        <end position="216"/>
    </location>
</feature>
<dbReference type="Pfam" id="PF08370">
    <property type="entry name" value="PDR_assoc"/>
    <property type="match status" value="1"/>
</dbReference>
<dbReference type="STRING" id="3750.A0A498JYC0"/>
<reference evidence="8 9" key="1">
    <citation type="submission" date="2018-10" db="EMBL/GenBank/DDBJ databases">
        <title>A high-quality apple genome assembly.</title>
        <authorList>
            <person name="Hu J."/>
        </authorList>
    </citation>
    <scope>NUCLEOTIDE SEQUENCE [LARGE SCALE GENOMIC DNA]</scope>
    <source>
        <strain evidence="9">cv. HFTH1</strain>
        <tissue evidence="8">Young leaf</tissue>
    </source>
</reference>
<organism evidence="8 9">
    <name type="scientific">Malus domestica</name>
    <name type="common">Apple</name>
    <name type="synonym">Pyrus malus</name>
    <dbReference type="NCBI Taxonomy" id="3750"/>
    <lineage>
        <taxon>Eukaryota</taxon>
        <taxon>Viridiplantae</taxon>
        <taxon>Streptophyta</taxon>
        <taxon>Embryophyta</taxon>
        <taxon>Tracheophyta</taxon>
        <taxon>Spermatophyta</taxon>
        <taxon>Magnoliopsida</taxon>
        <taxon>eudicotyledons</taxon>
        <taxon>Gunneridae</taxon>
        <taxon>Pentapetalae</taxon>
        <taxon>rosids</taxon>
        <taxon>fabids</taxon>
        <taxon>Rosales</taxon>
        <taxon>Rosaceae</taxon>
        <taxon>Amygdaloideae</taxon>
        <taxon>Maleae</taxon>
        <taxon>Malus</taxon>
    </lineage>
</organism>
<evidence type="ECO:0000259" key="7">
    <source>
        <dbReference type="Pfam" id="PF08370"/>
    </source>
</evidence>
<dbReference type="InterPro" id="IPR013525">
    <property type="entry name" value="ABC2_TM"/>
</dbReference>
<evidence type="ECO:0000256" key="5">
    <source>
        <dbReference type="SAM" id="Phobius"/>
    </source>
</evidence>
<evidence type="ECO:0000256" key="4">
    <source>
        <dbReference type="ARBA" id="ARBA00023136"/>
    </source>
</evidence>
<evidence type="ECO:0008006" key="10">
    <source>
        <dbReference type="Google" id="ProtNLM"/>
    </source>
</evidence>
<comment type="caution">
    <text evidence="8">The sequence shown here is derived from an EMBL/GenBank/DDBJ whole genome shotgun (WGS) entry which is preliminary data.</text>
</comment>
<feature type="transmembrane region" description="Helical" evidence="5">
    <location>
        <begin position="105"/>
        <end position="127"/>
    </location>
</feature>
<keyword evidence="2 5" id="KW-0812">Transmembrane</keyword>
<comment type="subcellular location">
    <subcellularLocation>
        <location evidence="1">Membrane</location>
        <topology evidence="1">Multi-pass membrane protein</topology>
    </subcellularLocation>
</comment>
<dbReference type="PANTHER" id="PTHR48040">
    <property type="entry name" value="PLEIOTROPIC DRUG RESISTANCE PROTEIN 1-LIKE ISOFORM X1"/>
    <property type="match status" value="1"/>
</dbReference>
<dbReference type="InterPro" id="IPR013581">
    <property type="entry name" value="PDR_assoc"/>
</dbReference>
<evidence type="ECO:0000256" key="2">
    <source>
        <dbReference type="ARBA" id="ARBA00022692"/>
    </source>
</evidence>
<feature type="transmembrane region" description="Helical" evidence="5">
    <location>
        <begin position="54"/>
        <end position="74"/>
    </location>
</feature>
<dbReference type="Pfam" id="PF01061">
    <property type="entry name" value="ABC2_membrane"/>
    <property type="match status" value="1"/>
</dbReference>
<evidence type="ECO:0000256" key="1">
    <source>
        <dbReference type="ARBA" id="ARBA00004141"/>
    </source>
</evidence>
<evidence type="ECO:0000313" key="8">
    <source>
        <dbReference type="EMBL" id="RXH98171.1"/>
    </source>
</evidence>
<dbReference type="PANTHER" id="PTHR48040:SF45">
    <property type="entry name" value="PLEIOTROPIC DRUG RESISTANCE PROTEIN 1-LIKE"/>
    <property type="match status" value="1"/>
</dbReference>
<dbReference type="Proteomes" id="UP000290289">
    <property type="component" value="Chromosome 5"/>
</dbReference>
<feature type="transmembrane region" description="Helical" evidence="5">
    <location>
        <begin position="164"/>
        <end position="187"/>
    </location>
</feature>